<evidence type="ECO:0000256" key="2">
    <source>
        <dbReference type="ARBA" id="ARBA00022475"/>
    </source>
</evidence>
<dbReference type="GO" id="GO:0005886">
    <property type="term" value="C:plasma membrane"/>
    <property type="evidence" value="ECO:0007669"/>
    <property type="project" value="UniProtKB-SubCell"/>
</dbReference>
<accession>A0A6P8PDL2</accession>
<dbReference type="InterPro" id="IPR050516">
    <property type="entry name" value="Olfactory_GPCR"/>
</dbReference>
<keyword evidence="7 10" id="KW-0472">Membrane</keyword>
<keyword evidence="5 10" id="KW-1133">Transmembrane helix</keyword>
<keyword evidence="8" id="KW-0675">Receptor</keyword>
<feature type="transmembrane region" description="Helical" evidence="10">
    <location>
        <begin position="23"/>
        <end position="45"/>
    </location>
</feature>
<keyword evidence="12" id="KW-1185">Reference proteome</keyword>
<evidence type="ECO:0000256" key="10">
    <source>
        <dbReference type="SAM" id="Phobius"/>
    </source>
</evidence>
<dbReference type="SUPFAM" id="SSF81321">
    <property type="entry name" value="Family A G protein-coupled receptor-like"/>
    <property type="match status" value="1"/>
</dbReference>
<dbReference type="CDD" id="cd13954">
    <property type="entry name" value="7tmA_OR"/>
    <property type="match status" value="1"/>
</dbReference>
<proteinExistence type="predicted"/>
<dbReference type="FunFam" id="1.20.1070.10:FF:000015">
    <property type="entry name" value="Olfactory receptor"/>
    <property type="match status" value="1"/>
</dbReference>
<keyword evidence="2" id="KW-1003">Cell membrane</keyword>
<evidence type="ECO:0000313" key="12">
    <source>
        <dbReference type="Proteomes" id="UP000515159"/>
    </source>
</evidence>
<dbReference type="GeneID" id="117349723"/>
<dbReference type="InParanoid" id="A0A6P8PDL2"/>
<dbReference type="PRINTS" id="PR00245">
    <property type="entry name" value="OLFACTORYR"/>
</dbReference>
<comment type="subcellular location">
    <subcellularLocation>
        <location evidence="1">Cell membrane</location>
        <topology evidence="1">Multi-pass membrane protein</topology>
    </subcellularLocation>
</comment>
<feature type="domain" description="G-protein coupled receptors family 1 profile" evidence="11">
    <location>
        <begin position="1"/>
        <end position="173"/>
    </location>
</feature>
<keyword evidence="6" id="KW-0297">G-protein coupled receptor</keyword>
<keyword evidence="4" id="KW-0552">Olfaction</keyword>
<sequence length="220" mass="24859">MAYDRFVAICDPLRYVVTMKKQACILLAAASWVTGFLDTMPHYLFVLQSSFCGSNEINHFFCDLTALIKLSCSDTYVIETVTYVEGIFLGLGAFLLTLTSYVFIIVTILKIHSSKGRHKAFSTCSSHLIVVIVFYMTTLCMYMRPPSVYSMEENKLINVVYVTIIPLINPLIYSLRNKELKGALWKFTVRKIAFISSKVNSGISLESKTNDNLIARTKQV</sequence>
<dbReference type="KEGG" id="gsh:117349723"/>
<dbReference type="RefSeq" id="XP_033779205.1">
    <property type="nucleotide sequence ID" value="XM_033923314.1"/>
</dbReference>
<evidence type="ECO:0000256" key="4">
    <source>
        <dbReference type="ARBA" id="ARBA00022725"/>
    </source>
</evidence>
<evidence type="ECO:0000256" key="3">
    <source>
        <dbReference type="ARBA" id="ARBA00022692"/>
    </source>
</evidence>
<evidence type="ECO:0000259" key="11">
    <source>
        <dbReference type="PROSITE" id="PS50262"/>
    </source>
</evidence>
<name>A0A6P8PDL2_GEOSA</name>
<dbReference type="OrthoDB" id="5967130at2759"/>
<keyword evidence="4" id="KW-0716">Sensory transduction</keyword>
<evidence type="ECO:0000256" key="7">
    <source>
        <dbReference type="ARBA" id="ARBA00023136"/>
    </source>
</evidence>
<dbReference type="PANTHER" id="PTHR26452">
    <property type="entry name" value="OLFACTORY RECEPTOR"/>
    <property type="match status" value="1"/>
</dbReference>
<keyword evidence="3 10" id="KW-0812">Transmembrane</keyword>
<evidence type="ECO:0000256" key="9">
    <source>
        <dbReference type="ARBA" id="ARBA00023224"/>
    </source>
</evidence>
<dbReference type="GO" id="GO:0004984">
    <property type="term" value="F:olfactory receptor activity"/>
    <property type="evidence" value="ECO:0007669"/>
    <property type="project" value="InterPro"/>
</dbReference>
<organism evidence="12 13">
    <name type="scientific">Geotrypetes seraphini</name>
    <name type="common">Gaboon caecilian</name>
    <name type="synonym">Caecilia seraphini</name>
    <dbReference type="NCBI Taxonomy" id="260995"/>
    <lineage>
        <taxon>Eukaryota</taxon>
        <taxon>Metazoa</taxon>
        <taxon>Chordata</taxon>
        <taxon>Craniata</taxon>
        <taxon>Vertebrata</taxon>
        <taxon>Euteleostomi</taxon>
        <taxon>Amphibia</taxon>
        <taxon>Gymnophiona</taxon>
        <taxon>Geotrypetes</taxon>
    </lineage>
</organism>
<dbReference type="AlphaFoldDB" id="A0A6P8PDL2"/>
<dbReference type="InterPro" id="IPR017452">
    <property type="entry name" value="GPCR_Rhodpsn_7TM"/>
</dbReference>
<reference evidence="13" key="1">
    <citation type="submission" date="2025-08" db="UniProtKB">
        <authorList>
            <consortium name="RefSeq"/>
        </authorList>
    </citation>
    <scope>IDENTIFICATION</scope>
</reference>
<dbReference type="Gene3D" id="1.20.1070.10">
    <property type="entry name" value="Rhodopsin 7-helix transmembrane proteins"/>
    <property type="match status" value="1"/>
</dbReference>
<feature type="transmembrane region" description="Helical" evidence="10">
    <location>
        <begin position="156"/>
        <end position="175"/>
    </location>
</feature>
<protein>
    <submittedName>
        <fullName evidence="13">Olfactory receptor 5B21-like</fullName>
    </submittedName>
</protein>
<dbReference type="Proteomes" id="UP000515159">
    <property type="component" value="Chromosome 16"/>
</dbReference>
<feature type="transmembrane region" description="Helical" evidence="10">
    <location>
        <begin position="87"/>
        <end position="109"/>
    </location>
</feature>
<keyword evidence="9" id="KW-0807">Transducer</keyword>
<dbReference type="PROSITE" id="PS50262">
    <property type="entry name" value="G_PROTEIN_RECEP_F1_2"/>
    <property type="match status" value="1"/>
</dbReference>
<evidence type="ECO:0000256" key="1">
    <source>
        <dbReference type="ARBA" id="ARBA00004651"/>
    </source>
</evidence>
<dbReference type="Pfam" id="PF13853">
    <property type="entry name" value="7tm_4"/>
    <property type="match status" value="1"/>
</dbReference>
<gene>
    <name evidence="13" type="primary">LOC117349723</name>
</gene>
<evidence type="ECO:0000256" key="6">
    <source>
        <dbReference type="ARBA" id="ARBA00023040"/>
    </source>
</evidence>
<dbReference type="GO" id="GO:0004930">
    <property type="term" value="F:G protein-coupled receptor activity"/>
    <property type="evidence" value="ECO:0007669"/>
    <property type="project" value="UniProtKB-KW"/>
</dbReference>
<feature type="transmembrane region" description="Helical" evidence="10">
    <location>
        <begin position="121"/>
        <end position="144"/>
    </location>
</feature>
<evidence type="ECO:0000256" key="8">
    <source>
        <dbReference type="ARBA" id="ARBA00023170"/>
    </source>
</evidence>
<evidence type="ECO:0000256" key="5">
    <source>
        <dbReference type="ARBA" id="ARBA00022989"/>
    </source>
</evidence>
<dbReference type="InterPro" id="IPR000725">
    <property type="entry name" value="Olfact_rcpt"/>
</dbReference>
<evidence type="ECO:0000313" key="13">
    <source>
        <dbReference type="RefSeq" id="XP_033779205.1"/>
    </source>
</evidence>